<feature type="compositionally biased region" description="Low complexity" evidence="1">
    <location>
        <begin position="411"/>
        <end position="422"/>
    </location>
</feature>
<dbReference type="RefSeq" id="XP_008609632.1">
    <property type="nucleotide sequence ID" value="XM_008611410.1"/>
</dbReference>
<protein>
    <submittedName>
        <fullName evidence="2">Uncharacterized protein</fullName>
    </submittedName>
</protein>
<dbReference type="EMBL" id="JH767146">
    <property type="protein sequence ID" value="EQC36851.1"/>
    <property type="molecule type" value="Genomic_DNA"/>
</dbReference>
<dbReference type="OrthoDB" id="168299at2759"/>
<feature type="region of interest" description="Disordered" evidence="1">
    <location>
        <begin position="271"/>
        <end position="340"/>
    </location>
</feature>
<dbReference type="Proteomes" id="UP000030762">
    <property type="component" value="Unassembled WGS sequence"/>
</dbReference>
<keyword evidence="3" id="KW-1185">Reference proteome</keyword>
<feature type="compositionally biased region" description="Polar residues" evidence="1">
    <location>
        <begin position="395"/>
        <end position="410"/>
    </location>
</feature>
<name>T0QQ22_SAPDV</name>
<evidence type="ECO:0000313" key="2">
    <source>
        <dbReference type="EMBL" id="EQC36851.1"/>
    </source>
</evidence>
<feature type="compositionally biased region" description="Polar residues" evidence="1">
    <location>
        <begin position="305"/>
        <end position="324"/>
    </location>
</feature>
<sequence>MAQLEGYRCPIVVRTALIQPYDMPRFMGEVISQLHELSHWTTKCATLLNQHHPFHATPPMPKPSVPTTILSEVELLKRSLNVVEKQQSNKLVTEIAYLQCALRSEADEKMTAFEHFVETRLGQSIREHTQVLQTQQDAIATKMEAVAATMVLVRSEVDALQTRVDHVEEMLETNASVTSEALQRLHTDAAHCAKQREKVDMGMGNQLAQTRLHVQDAIGSLKGAHAQLVHRMETIRVELHDAVDHIRKNTQQHDKLLTRIARGTLGFDGVKITGPTTSPSKRDNVSCGTRPKSARAAGPRLQPPGLSNQLLYANATLPGTTSRQEPPVCPGQEQPVEETDDATLERSESLQALFQSLRKPVVALETTKLEIEAMSPLETAPCYVLDKGQTVPLQPSDTRQFSLQPTPRLQSSSGVRSSSVVSTPAVGDRISGTKRDAVRSAASKRPRKPEAGSSSVKLGPPTRPQSARLKPTASFLPAPELVKMQIATARRAETDDSTPAG</sequence>
<dbReference type="GeneID" id="19946408"/>
<dbReference type="AlphaFoldDB" id="T0QQ22"/>
<feature type="region of interest" description="Disordered" evidence="1">
    <location>
        <begin position="395"/>
        <end position="480"/>
    </location>
</feature>
<organism evidence="2 3">
    <name type="scientific">Saprolegnia diclina (strain VS20)</name>
    <dbReference type="NCBI Taxonomy" id="1156394"/>
    <lineage>
        <taxon>Eukaryota</taxon>
        <taxon>Sar</taxon>
        <taxon>Stramenopiles</taxon>
        <taxon>Oomycota</taxon>
        <taxon>Saprolegniomycetes</taxon>
        <taxon>Saprolegniales</taxon>
        <taxon>Saprolegniaceae</taxon>
        <taxon>Saprolegnia</taxon>
    </lineage>
</organism>
<proteinExistence type="predicted"/>
<accession>T0QQ22</accession>
<gene>
    <name evidence="2" type="ORF">SDRG_05681</name>
</gene>
<evidence type="ECO:0000313" key="3">
    <source>
        <dbReference type="Proteomes" id="UP000030762"/>
    </source>
</evidence>
<evidence type="ECO:0000256" key="1">
    <source>
        <dbReference type="SAM" id="MobiDB-lite"/>
    </source>
</evidence>
<dbReference type="VEuPathDB" id="FungiDB:SDRG_05681"/>
<dbReference type="InParanoid" id="T0QQ22"/>
<reference evidence="2 3" key="1">
    <citation type="submission" date="2012-04" db="EMBL/GenBank/DDBJ databases">
        <title>The Genome Sequence of Saprolegnia declina VS20.</title>
        <authorList>
            <consortium name="The Broad Institute Genome Sequencing Platform"/>
            <person name="Russ C."/>
            <person name="Nusbaum C."/>
            <person name="Tyler B."/>
            <person name="van West P."/>
            <person name="Dieguez-Uribeondo J."/>
            <person name="de Bruijn I."/>
            <person name="Tripathy S."/>
            <person name="Jiang R."/>
            <person name="Young S.K."/>
            <person name="Zeng Q."/>
            <person name="Gargeya S."/>
            <person name="Fitzgerald M."/>
            <person name="Haas B."/>
            <person name="Abouelleil A."/>
            <person name="Alvarado L."/>
            <person name="Arachchi H.M."/>
            <person name="Berlin A."/>
            <person name="Chapman S.B."/>
            <person name="Goldberg J."/>
            <person name="Griggs A."/>
            <person name="Gujja S."/>
            <person name="Hansen M."/>
            <person name="Howarth C."/>
            <person name="Imamovic A."/>
            <person name="Larimer J."/>
            <person name="McCowen C."/>
            <person name="Montmayeur A."/>
            <person name="Murphy C."/>
            <person name="Neiman D."/>
            <person name="Pearson M."/>
            <person name="Priest M."/>
            <person name="Roberts A."/>
            <person name="Saif S."/>
            <person name="Shea T."/>
            <person name="Sisk P."/>
            <person name="Sykes S."/>
            <person name="Wortman J."/>
            <person name="Nusbaum C."/>
            <person name="Birren B."/>
        </authorList>
    </citation>
    <scope>NUCLEOTIDE SEQUENCE [LARGE SCALE GENOMIC DNA]</scope>
    <source>
        <strain evidence="2 3">VS20</strain>
    </source>
</reference>